<organism evidence="2 3">
    <name type="scientific">Plakobranchus ocellatus</name>
    <dbReference type="NCBI Taxonomy" id="259542"/>
    <lineage>
        <taxon>Eukaryota</taxon>
        <taxon>Metazoa</taxon>
        <taxon>Spiralia</taxon>
        <taxon>Lophotrochozoa</taxon>
        <taxon>Mollusca</taxon>
        <taxon>Gastropoda</taxon>
        <taxon>Heterobranchia</taxon>
        <taxon>Euthyneura</taxon>
        <taxon>Panpulmonata</taxon>
        <taxon>Sacoglossa</taxon>
        <taxon>Placobranchoidea</taxon>
        <taxon>Plakobranchidae</taxon>
        <taxon>Plakobranchus</taxon>
    </lineage>
</organism>
<dbReference type="AlphaFoldDB" id="A0AAV4BPC0"/>
<accession>A0AAV4BPC0</accession>
<evidence type="ECO:0000313" key="3">
    <source>
        <dbReference type="Proteomes" id="UP000735302"/>
    </source>
</evidence>
<keyword evidence="3" id="KW-1185">Reference proteome</keyword>
<dbReference type="EMBL" id="BLXT01005315">
    <property type="protein sequence ID" value="GFO21949.1"/>
    <property type="molecule type" value="Genomic_DNA"/>
</dbReference>
<sequence length="292" mass="31723">MLNCCTTLEPGTTSRVDSRIDWLCSKLCKTHATFVMSTTNVSLASVSVWNILHLAANSPKVFSTTHGPGKAIIENMLLYGHVLPGNGRRRGGVPVWHARVTLPQKDSGVKIAAARNTLESLWRPPKALWSLPGGRRIDSVYAKTILAQGRITLNNNNKKSPKVIVLGRGKWLSLLMNLKISFRRKNIHLRDMIIQEKQKISGEQLQNFIHGTRPSTLWSSMEINTTDQTVVVLPTAARSGLRGQRSGGGRVKQPGLGRSQTAAGSWASAGSWKLAAGGSWSASHGASVCLFS</sequence>
<name>A0AAV4BPC0_9GAST</name>
<reference evidence="2 3" key="1">
    <citation type="journal article" date="2021" name="Elife">
        <title>Chloroplast acquisition without the gene transfer in kleptoplastic sea slugs, Plakobranchus ocellatus.</title>
        <authorList>
            <person name="Maeda T."/>
            <person name="Takahashi S."/>
            <person name="Yoshida T."/>
            <person name="Shimamura S."/>
            <person name="Takaki Y."/>
            <person name="Nagai Y."/>
            <person name="Toyoda A."/>
            <person name="Suzuki Y."/>
            <person name="Arimoto A."/>
            <person name="Ishii H."/>
            <person name="Satoh N."/>
            <person name="Nishiyama T."/>
            <person name="Hasebe M."/>
            <person name="Maruyama T."/>
            <person name="Minagawa J."/>
            <person name="Obokata J."/>
            <person name="Shigenobu S."/>
        </authorList>
    </citation>
    <scope>NUCLEOTIDE SEQUENCE [LARGE SCALE GENOMIC DNA]</scope>
</reference>
<comment type="caution">
    <text evidence="2">The sequence shown here is derived from an EMBL/GenBank/DDBJ whole genome shotgun (WGS) entry which is preliminary data.</text>
</comment>
<protein>
    <submittedName>
        <fullName evidence="2">Uncharacterized protein</fullName>
    </submittedName>
</protein>
<evidence type="ECO:0000256" key="1">
    <source>
        <dbReference type="SAM" id="MobiDB-lite"/>
    </source>
</evidence>
<evidence type="ECO:0000313" key="2">
    <source>
        <dbReference type="EMBL" id="GFO21949.1"/>
    </source>
</evidence>
<dbReference type="Proteomes" id="UP000735302">
    <property type="component" value="Unassembled WGS sequence"/>
</dbReference>
<feature type="region of interest" description="Disordered" evidence="1">
    <location>
        <begin position="240"/>
        <end position="262"/>
    </location>
</feature>
<gene>
    <name evidence="2" type="ORF">PoB_004845400</name>
</gene>
<proteinExistence type="predicted"/>